<keyword evidence="3" id="KW-1185">Reference proteome</keyword>
<dbReference type="PANTHER" id="PTHR34822:SF1">
    <property type="entry name" value="GRPB FAMILY PROTEIN"/>
    <property type="match status" value="1"/>
</dbReference>
<dbReference type="InterPro" id="IPR043519">
    <property type="entry name" value="NT_sf"/>
</dbReference>
<dbReference type="PANTHER" id="PTHR34822">
    <property type="entry name" value="GRPB DOMAIN PROTEIN (AFU_ORTHOLOGUE AFUA_1G01530)"/>
    <property type="match status" value="1"/>
</dbReference>
<dbReference type="Pfam" id="PF04229">
    <property type="entry name" value="GrpB"/>
    <property type="match status" value="1"/>
</dbReference>
<dbReference type="Gene3D" id="3.30.460.10">
    <property type="entry name" value="Beta Polymerase, domain 2"/>
    <property type="match status" value="1"/>
</dbReference>
<dbReference type="EMBL" id="JAPQYE010000011">
    <property type="protein sequence ID" value="MCZ0730723.1"/>
    <property type="molecule type" value="Genomic_DNA"/>
</dbReference>
<dbReference type="SUPFAM" id="SSF81301">
    <property type="entry name" value="Nucleotidyltransferase"/>
    <property type="match status" value="1"/>
</dbReference>
<reference evidence="2" key="1">
    <citation type="submission" date="2022-12" db="EMBL/GenBank/DDBJ databases">
        <title>Whole genome sequence of Mycolicibacterium iranicum strain SBH312.</title>
        <authorList>
            <person name="Jani J."/>
            <person name="Arifin Mustapha Z."/>
            <person name="Ahmed K."/>
            <person name="Kai Ling C."/>
        </authorList>
    </citation>
    <scope>NUCLEOTIDE SEQUENCE</scope>
    <source>
        <strain evidence="2">SBH312</strain>
    </source>
</reference>
<dbReference type="InterPro" id="IPR007344">
    <property type="entry name" value="GrpB/CoaE"/>
</dbReference>
<dbReference type="Proteomes" id="UP001084650">
    <property type="component" value="Unassembled WGS sequence"/>
</dbReference>
<protein>
    <submittedName>
        <fullName evidence="2">GrpB family protein</fullName>
    </submittedName>
</protein>
<accession>A0ABT4HKI2</accession>
<evidence type="ECO:0000256" key="1">
    <source>
        <dbReference type="ARBA" id="ARBA00022993"/>
    </source>
</evidence>
<evidence type="ECO:0000313" key="3">
    <source>
        <dbReference type="Proteomes" id="UP001084650"/>
    </source>
</evidence>
<organism evidence="2 3">
    <name type="scientific">Mycolicibacterium iranicum</name>
    <name type="common">Mycobacterium iranicum</name>
    <dbReference type="NCBI Taxonomy" id="912594"/>
    <lineage>
        <taxon>Bacteria</taxon>
        <taxon>Bacillati</taxon>
        <taxon>Actinomycetota</taxon>
        <taxon>Actinomycetes</taxon>
        <taxon>Mycobacteriales</taxon>
        <taxon>Mycobacteriaceae</taxon>
        <taxon>Mycolicibacterium</taxon>
    </lineage>
</organism>
<evidence type="ECO:0000313" key="2">
    <source>
        <dbReference type="EMBL" id="MCZ0730723.1"/>
    </source>
</evidence>
<comment type="caution">
    <text evidence="2">The sequence shown here is derived from an EMBL/GenBank/DDBJ whole genome shotgun (WGS) entry which is preliminary data.</text>
</comment>
<dbReference type="RefSeq" id="WP_067774099.1">
    <property type="nucleotide sequence ID" value="NZ_JAPQYE010000011.1"/>
</dbReference>
<proteinExistence type="predicted"/>
<sequence>MSDSSAADLPSVPAELVGGVEKRDIKVVPPDPAWPVRFAAEREAILTALGAKAVRVDHIGSTSVPGLAAKPIIDIQLSVVDVDREQEYLPDLIAAGYQLRVREPGHRMVRTPDLGVHVHVCTAGSDWERHQLLFRDWLRYDQSDRAAYNQLKNQLAQQDWPDMNTYAEAKGPLIGAIMRHAEEWAKRSGWTA</sequence>
<gene>
    <name evidence="2" type="ORF">OY187_21970</name>
</gene>
<name>A0ABT4HKI2_MYCIR</name>
<keyword evidence="1" id="KW-0173">Coenzyme A biosynthesis</keyword>